<name>A0ABT6Q446_9PROT</name>
<reference evidence="1" key="1">
    <citation type="submission" date="2023-05" db="EMBL/GenBank/DDBJ databases">
        <title>Whole genome sequence of Commensalibacter sp.</title>
        <authorList>
            <person name="Charoenyingcharoen P."/>
            <person name="Yukphan P."/>
        </authorList>
    </citation>
    <scope>NUCLEOTIDE SEQUENCE</scope>
    <source>
        <strain evidence="1">TBRC 16381</strain>
    </source>
</reference>
<dbReference type="Proteomes" id="UP001431634">
    <property type="component" value="Unassembled WGS sequence"/>
</dbReference>
<comment type="caution">
    <text evidence="1">The sequence shown here is derived from an EMBL/GenBank/DDBJ whole genome shotgun (WGS) entry which is preliminary data.</text>
</comment>
<dbReference type="Pfam" id="PF05258">
    <property type="entry name" value="DciA"/>
    <property type="match status" value="1"/>
</dbReference>
<evidence type="ECO:0000313" key="2">
    <source>
        <dbReference type="Proteomes" id="UP001431634"/>
    </source>
</evidence>
<keyword evidence="2" id="KW-1185">Reference proteome</keyword>
<dbReference type="EMBL" id="JASBAO010000001">
    <property type="protein sequence ID" value="MDI2091743.1"/>
    <property type="molecule type" value="Genomic_DNA"/>
</dbReference>
<proteinExistence type="predicted"/>
<organism evidence="1 2">
    <name type="scientific">Commensalibacter oyaizuii</name>
    <dbReference type="NCBI Taxonomy" id="3043873"/>
    <lineage>
        <taxon>Bacteria</taxon>
        <taxon>Pseudomonadati</taxon>
        <taxon>Pseudomonadota</taxon>
        <taxon>Alphaproteobacteria</taxon>
        <taxon>Acetobacterales</taxon>
        <taxon>Acetobacteraceae</taxon>
    </lineage>
</organism>
<evidence type="ECO:0000313" key="1">
    <source>
        <dbReference type="EMBL" id="MDI2091743.1"/>
    </source>
</evidence>
<dbReference type="RefSeq" id="WP_281448828.1">
    <property type="nucleotide sequence ID" value="NZ_JASBAO010000001.1"/>
</dbReference>
<dbReference type="InterPro" id="IPR007922">
    <property type="entry name" value="DciA-like"/>
</dbReference>
<protein>
    <submittedName>
        <fullName evidence="1">DUF721 domain-containing protein</fullName>
    </submittedName>
</protein>
<gene>
    <name evidence="1" type="ORF">QJV27_10245</name>
</gene>
<sequence>MCNTCEKKQLTTDDEYNIDEYPVNKTEKRSYDMYQIASTVHRVTRPVFKKKSPTTVQIMSDWIDIIGHHYGKITIPHRLYNGTLTIACSSTTAAEMHYIAQNIIQKINLYCGRPLVKNIKFLTSQNAVSFLHTPSKNPKPIVRPIKINDLPEGPLQTALARLGGLLQAKQKGNYK</sequence>
<accession>A0ABT6Q446</accession>